<protein>
    <submittedName>
        <fullName evidence="1">Uncharacterized protein</fullName>
    </submittedName>
</protein>
<proteinExistence type="predicted"/>
<evidence type="ECO:0000313" key="1">
    <source>
        <dbReference type="EMBL" id="MCS4487616.1"/>
    </source>
</evidence>
<name>A0ABT2F6G4_9STRE</name>
<organism evidence="1 2">
    <name type="scientific">Streptococcus sciuri</name>
    <dbReference type="NCBI Taxonomy" id="2973939"/>
    <lineage>
        <taxon>Bacteria</taxon>
        <taxon>Bacillati</taxon>
        <taxon>Bacillota</taxon>
        <taxon>Bacilli</taxon>
        <taxon>Lactobacillales</taxon>
        <taxon>Streptococcaceae</taxon>
        <taxon>Streptococcus</taxon>
    </lineage>
</organism>
<reference evidence="1 2" key="1">
    <citation type="journal article" date="2023" name="Int. J. Syst. Evol. Microbiol.">
        <title>Streptococcus sciuri sp. nov., Staphylococcus marylandisciuri sp. nov. and Staphylococcus americanisciuri sp. nov., isolated from faeces of eastern grey squirrel (Sciurus carolinensis).</title>
        <authorList>
            <person name="Volokhov D.V."/>
            <person name="Zagorodnyaya T.A."/>
            <person name="Furtak V.A."/>
            <person name="Nattanmai G."/>
            <person name="Randall L."/>
            <person name="Jose S."/>
            <person name="Gao Y."/>
            <person name="Eisenberg T."/>
            <person name="Delmonte P."/>
            <person name="Blom J."/>
            <person name="Mitchell K.K."/>
        </authorList>
    </citation>
    <scope>NUCLEOTIDE SEQUENCE [LARGE SCALE GENOMIC DNA]</scope>
    <source>
        <strain evidence="1 2">SQ9-PEA</strain>
    </source>
</reference>
<comment type="caution">
    <text evidence="1">The sequence shown here is derived from an EMBL/GenBank/DDBJ whole genome shotgun (WGS) entry which is preliminary data.</text>
</comment>
<dbReference type="EMBL" id="JANUXX010000001">
    <property type="protein sequence ID" value="MCS4487616.1"/>
    <property type="molecule type" value="Genomic_DNA"/>
</dbReference>
<keyword evidence="2" id="KW-1185">Reference proteome</keyword>
<dbReference type="RefSeq" id="WP_259136812.1">
    <property type="nucleotide sequence ID" value="NZ_JANUXX010000001.1"/>
</dbReference>
<evidence type="ECO:0000313" key="2">
    <source>
        <dbReference type="Proteomes" id="UP001206548"/>
    </source>
</evidence>
<gene>
    <name evidence="1" type="ORF">NXS10_01300</name>
</gene>
<accession>A0ABT2F6G4</accession>
<dbReference type="Proteomes" id="UP001206548">
    <property type="component" value="Unassembled WGS sequence"/>
</dbReference>
<sequence length="194" mass="21040">MKKQTKLISIFLTTLIVGTTTLPNISTVYALENISQSYTTESSSTLITPPSSLSESQIDSLADELQALHPDVSKEWIEEVINRQLQGDYSLPINYSPFRAAWQGITVGQMGVALDTAISLALGGTTAGLASLIKVKGKHAVKSAIRSAIAKYLGSWFVNDVILEIAMNALSPRAYLAKLWDKNDAIPNNGRINF</sequence>